<dbReference type="GO" id="GO:0003677">
    <property type="term" value="F:DNA binding"/>
    <property type="evidence" value="ECO:0007669"/>
    <property type="project" value="UniProtKB-KW"/>
</dbReference>
<dbReference type="Gene3D" id="1.10.10.10">
    <property type="entry name" value="Winged helix-like DNA-binding domain superfamily/Winged helix DNA-binding domain"/>
    <property type="match status" value="1"/>
</dbReference>
<keyword evidence="2" id="KW-0238">DNA-binding</keyword>
<accession>A0A5N7MSV4</accession>
<evidence type="ECO:0000313" key="6">
    <source>
        <dbReference type="Proteomes" id="UP000403266"/>
    </source>
</evidence>
<dbReference type="Proteomes" id="UP000403266">
    <property type="component" value="Unassembled WGS sequence"/>
</dbReference>
<reference evidence="5 6" key="1">
    <citation type="journal article" date="2019" name="Syst. Appl. Microbiol.">
        <title>Microvirga tunisiensis sp. nov., a root nodule symbiotic bacterium isolated from Lupinus micranthus and L. luteus grown in Northern Tunisia.</title>
        <authorList>
            <person name="Msaddak A."/>
            <person name="Rejili M."/>
            <person name="Duran D."/>
            <person name="Mars M."/>
            <person name="Palacios J.M."/>
            <person name="Ruiz-Argueso T."/>
            <person name="Rey L."/>
            <person name="Imperial J."/>
        </authorList>
    </citation>
    <scope>NUCLEOTIDE SEQUENCE [LARGE SCALE GENOMIC DNA]</scope>
    <source>
        <strain evidence="5 6">Lmie10</strain>
    </source>
</reference>
<dbReference type="Gene3D" id="1.20.120.530">
    <property type="entry name" value="GntR ligand-binding domain-like"/>
    <property type="match status" value="1"/>
</dbReference>
<evidence type="ECO:0000256" key="2">
    <source>
        <dbReference type="ARBA" id="ARBA00023125"/>
    </source>
</evidence>
<dbReference type="AlphaFoldDB" id="A0A5N7MSV4"/>
<dbReference type="InterPro" id="IPR036388">
    <property type="entry name" value="WH-like_DNA-bd_sf"/>
</dbReference>
<dbReference type="InterPro" id="IPR008920">
    <property type="entry name" value="TF_FadR/GntR_C"/>
</dbReference>
<evidence type="ECO:0000256" key="1">
    <source>
        <dbReference type="ARBA" id="ARBA00023015"/>
    </source>
</evidence>
<dbReference type="Pfam" id="PF07729">
    <property type="entry name" value="FCD"/>
    <property type="match status" value="1"/>
</dbReference>
<gene>
    <name evidence="5" type="ORF">FS320_34025</name>
</gene>
<dbReference type="PROSITE" id="PS50949">
    <property type="entry name" value="HTH_GNTR"/>
    <property type="match status" value="1"/>
</dbReference>
<protein>
    <submittedName>
        <fullName evidence="5">GntR family transcriptional regulator</fullName>
    </submittedName>
</protein>
<evidence type="ECO:0000259" key="4">
    <source>
        <dbReference type="PROSITE" id="PS50949"/>
    </source>
</evidence>
<keyword evidence="6" id="KW-1185">Reference proteome</keyword>
<dbReference type="InterPro" id="IPR011711">
    <property type="entry name" value="GntR_C"/>
</dbReference>
<dbReference type="SUPFAM" id="SSF48008">
    <property type="entry name" value="GntR ligand-binding domain-like"/>
    <property type="match status" value="1"/>
</dbReference>
<dbReference type="EMBL" id="VOSK01000289">
    <property type="protein sequence ID" value="MPR29948.1"/>
    <property type="molecule type" value="Genomic_DNA"/>
</dbReference>
<keyword evidence="3" id="KW-0804">Transcription</keyword>
<dbReference type="PANTHER" id="PTHR43537:SF5">
    <property type="entry name" value="UXU OPERON TRANSCRIPTIONAL REGULATOR"/>
    <property type="match status" value="1"/>
</dbReference>
<comment type="caution">
    <text evidence="5">The sequence shown here is derived from an EMBL/GenBank/DDBJ whole genome shotgun (WGS) entry which is preliminary data.</text>
</comment>
<dbReference type="Pfam" id="PF00392">
    <property type="entry name" value="GntR"/>
    <property type="match status" value="1"/>
</dbReference>
<organism evidence="5 6">
    <name type="scientific">Microvirga tunisiensis</name>
    <dbReference type="NCBI Taxonomy" id="2108360"/>
    <lineage>
        <taxon>Bacteria</taxon>
        <taxon>Pseudomonadati</taxon>
        <taxon>Pseudomonadota</taxon>
        <taxon>Alphaproteobacteria</taxon>
        <taxon>Hyphomicrobiales</taxon>
        <taxon>Methylobacteriaceae</taxon>
        <taxon>Microvirga</taxon>
    </lineage>
</organism>
<dbReference type="InterPro" id="IPR000524">
    <property type="entry name" value="Tscrpt_reg_HTH_GntR"/>
</dbReference>
<keyword evidence="1" id="KW-0805">Transcription regulation</keyword>
<evidence type="ECO:0000313" key="5">
    <source>
        <dbReference type="EMBL" id="MPR29948.1"/>
    </source>
</evidence>
<dbReference type="GO" id="GO:0003700">
    <property type="term" value="F:DNA-binding transcription factor activity"/>
    <property type="evidence" value="ECO:0007669"/>
    <property type="project" value="InterPro"/>
</dbReference>
<dbReference type="SUPFAM" id="SSF46785">
    <property type="entry name" value="Winged helix' DNA-binding domain"/>
    <property type="match status" value="1"/>
</dbReference>
<dbReference type="RefSeq" id="WP_152716818.1">
    <property type="nucleotide sequence ID" value="NZ_VOSJ01000311.1"/>
</dbReference>
<dbReference type="SMART" id="SM00895">
    <property type="entry name" value="FCD"/>
    <property type="match status" value="1"/>
</dbReference>
<name>A0A5N7MSV4_9HYPH</name>
<sequence>MSMARRAPRSELKLRERAYDVFTDQLLRSEIKPGQFVTQRELVSLTGQSLGAIRELIPRLEAEGLIVTVPQRGLQILPLDITLIRNAFQFRLILEREAIASFSQAASEAAIGRIEAAHQSIVASAQDGLTERLVAEAQQVDREFHETIIDELNNDIISKAYRVNWIKVRLIRQNETSLDEDLVIPVMREHLAIIAAMKRRDIPAAVEAAISHIMNARARALRLE</sequence>
<dbReference type="OrthoDB" id="7768882at2"/>
<dbReference type="PANTHER" id="PTHR43537">
    <property type="entry name" value="TRANSCRIPTIONAL REGULATOR, GNTR FAMILY"/>
    <property type="match status" value="1"/>
</dbReference>
<evidence type="ECO:0000256" key="3">
    <source>
        <dbReference type="ARBA" id="ARBA00023163"/>
    </source>
</evidence>
<proteinExistence type="predicted"/>
<feature type="domain" description="HTH gntR-type" evidence="4">
    <location>
        <begin position="12"/>
        <end position="79"/>
    </location>
</feature>
<dbReference type="InterPro" id="IPR036390">
    <property type="entry name" value="WH_DNA-bd_sf"/>
</dbReference>